<comment type="similarity">
    <text evidence="2">Belongs to the outer membrane factor (OMF) (TC 1.B.17) family.</text>
</comment>
<organism evidence="8 9">
    <name type="scientific">Methylobacterium radiotolerans</name>
    <dbReference type="NCBI Taxonomy" id="31998"/>
    <lineage>
        <taxon>Bacteria</taxon>
        <taxon>Pseudomonadati</taxon>
        <taxon>Pseudomonadota</taxon>
        <taxon>Alphaproteobacteria</taxon>
        <taxon>Hyphomicrobiales</taxon>
        <taxon>Methylobacteriaceae</taxon>
        <taxon>Methylobacterium</taxon>
    </lineage>
</organism>
<keyword evidence="9" id="KW-1185">Reference proteome</keyword>
<dbReference type="EMBL" id="JBEPNW010000002">
    <property type="protein sequence ID" value="MET3867215.1"/>
    <property type="molecule type" value="Genomic_DNA"/>
</dbReference>
<keyword evidence="4" id="KW-1134">Transmembrane beta strand</keyword>
<dbReference type="InterPro" id="IPR010130">
    <property type="entry name" value="T1SS_OMP_TolC"/>
</dbReference>
<dbReference type="InterPro" id="IPR051906">
    <property type="entry name" value="TolC-like"/>
</dbReference>
<keyword evidence="3" id="KW-0813">Transport</keyword>
<evidence type="ECO:0000256" key="1">
    <source>
        <dbReference type="ARBA" id="ARBA00004442"/>
    </source>
</evidence>
<dbReference type="Gene3D" id="1.20.1600.10">
    <property type="entry name" value="Outer membrane efflux proteins (OEP)"/>
    <property type="match status" value="1"/>
</dbReference>
<keyword evidence="7" id="KW-0998">Cell outer membrane</keyword>
<gene>
    <name evidence="8" type="ORF">ABIC20_004524</name>
</gene>
<comment type="subcellular location">
    <subcellularLocation>
        <location evidence="1">Cell outer membrane</location>
    </subcellularLocation>
</comment>
<evidence type="ECO:0000313" key="9">
    <source>
        <dbReference type="Proteomes" id="UP001549119"/>
    </source>
</evidence>
<protein>
    <submittedName>
        <fullName evidence="8">Outer membrane protein</fullName>
    </submittedName>
</protein>
<evidence type="ECO:0000313" key="8">
    <source>
        <dbReference type="EMBL" id="MET3867215.1"/>
    </source>
</evidence>
<evidence type="ECO:0000256" key="6">
    <source>
        <dbReference type="ARBA" id="ARBA00023136"/>
    </source>
</evidence>
<evidence type="ECO:0000256" key="5">
    <source>
        <dbReference type="ARBA" id="ARBA00022692"/>
    </source>
</evidence>
<dbReference type="Proteomes" id="UP001549119">
    <property type="component" value="Unassembled WGS sequence"/>
</dbReference>
<keyword evidence="6" id="KW-0472">Membrane</keyword>
<dbReference type="InterPro" id="IPR003423">
    <property type="entry name" value="OMP_efflux"/>
</dbReference>
<evidence type="ECO:0000256" key="3">
    <source>
        <dbReference type="ARBA" id="ARBA00022448"/>
    </source>
</evidence>
<proteinExistence type="inferred from homology"/>
<dbReference type="Pfam" id="PF02321">
    <property type="entry name" value="OEP"/>
    <property type="match status" value="2"/>
</dbReference>
<evidence type="ECO:0000256" key="2">
    <source>
        <dbReference type="ARBA" id="ARBA00007613"/>
    </source>
</evidence>
<sequence>MRGSRQPSDTPKAVCPPGARLGPCRLGRRALAVALAALAAAAGSPRAETLEGSLGRAYRANPELNATRAGLRATDEEVAMARAGYRPTVAADADIGVQNVQGASGGERLARTSFPRGAGLTVEQTLFNGFQTDNDTRRAESNVLEQREVLRSAENTILFNAAQAYMDVLRDTATVELNRNNIAVLEEQRRQTSLRFRLGELTRTDAAQADARLAGARSQLSAAEAQLRARTGVFRQVIGVDPHRLAPGRPLDRLVPPRLELALGIGLAEHPRILSALHAVDAAEAQAKVFEGRLYPRAGASGVVQRRRDEEEPGDDVLAAGITGQVTVPVYEGGQVYAQVRRAKEQAGQLRIEAEQVRDAVRAGIVAAWAQLEASKAQVAASQAQVQANEVALAGVRDEARAGQRTTLDVLNAQQELLNARVGLVVAQRDRVVFSYGLVQALGRLTARFAELPVAPYGAKAHYDQVENLWAGLRTPDGR</sequence>
<dbReference type="NCBIfam" id="TIGR01844">
    <property type="entry name" value="type_I_sec_TolC"/>
    <property type="match status" value="1"/>
</dbReference>
<accession>A0ABV2NL39</accession>
<name>A0ABV2NL39_9HYPH</name>
<reference evidence="8 9" key="1">
    <citation type="submission" date="2024-06" db="EMBL/GenBank/DDBJ databases">
        <title>Genomics of switchgrass bacterial isolates.</title>
        <authorList>
            <person name="Shade A."/>
        </authorList>
    </citation>
    <scope>NUCLEOTIDE SEQUENCE [LARGE SCALE GENOMIC DNA]</scope>
    <source>
        <strain evidence="8 9">PvP084</strain>
    </source>
</reference>
<keyword evidence="5" id="KW-0812">Transmembrane</keyword>
<dbReference type="SUPFAM" id="SSF56954">
    <property type="entry name" value="Outer membrane efflux proteins (OEP)"/>
    <property type="match status" value="1"/>
</dbReference>
<dbReference type="PANTHER" id="PTHR30026">
    <property type="entry name" value="OUTER MEMBRANE PROTEIN TOLC"/>
    <property type="match status" value="1"/>
</dbReference>
<evidence type="ECO:0000256" key="7">
    <source>
        <dbReference type="ARBA" id="ARBA00023237"/>
    </source>
</evidence>
<evidence type="ECO:0000256" key="4">
    <source>
        <dbReference type="ARBA" id="ARBA00022452"/>
    </source>
</evidence>
<dbReference type="PANTHER" id="PTHR30026:SF22">
    <property type="entry name" value="OUTER MEMBRANE EFFLUX PROTEIN"/>
    <property type="match status" value="1"/>
</dbReference>
<comment type="caution">
    <text evidence="8">The sequence shown here is derived from an EMBL/GenBank/DDBJ whole genome shotgun (WGS) entry which is preliminary data.</text>
</comment>